<comment type="similarity">
    <text evidence="1">Belongs to the short-chain fatty acyl-CoA assimilation regulator (ScfR) family.</text>
</comment>
<accession>A0ABP1F222</accession>
<evidence type="ECO:0000313" key="3">
    <source>
        <dbReference type="EMBL" id="CAL2104588.1"/>
    </source>
</evidence>
<keyword evidence="4" id="KW-1185">Reference proteome</keyword>
<dbReference type="Pfam" id="PF06114">
    <property type="entry name" value="Peptidase_M78"/>
    <property type="match status" value="1"/>
</dbReference>
<dbReference type="InterPro" id="IPR010982">
    <property type="entry name" value="Lambda_DNA-bd_dom_sf"/>
</dbReference>
<sequence>MNYSDIDNLLKTIFSEDKSIDIKEMFEEKLDELKVSKTKVLKLLKIDKDVFEQIITGTAKQPNLIHVIKIAEFLDVPIDKFIEVVIKNQSTDNIKSIESARNATFLLNKFDVKTLTKFGFFNSKDDTSELIKRILSFFGFDSIREFEQQLDTPLYSSTKRNFSDKMKDFWIKSAYQTFKVIDNPNDYDRNRLKEIIVKIKPYSQDVKNGLFTVCKALYNVGVTVVFQNYLSTTQVRGATFIVNEKPCLVLTDFNKSYPSIWFTLLHELHHVLFDFELIKSNSFHLTGDPDLFLIEEKANSFARDFFLPEEKFHFIKRHIKNPYLVSKFADENEIHVSIVYSFFIWYQDNLYNKKYYGAFKNYYPDYKASLNKLSPLSWDSETIKEAGKRIKEILEIN</sequence>
<dbReference type="InterPro" id="IPR010359">
    <property type="entry name" value="IrrE_HExxH"/>
</dbReference>
<name>A0ABP1F222_9FLAO</name>
<feature type="domain" description="HTH cro/C1-type" evidence="2">
    <location>
        <begin position="53"/>
        <end position="81"/>
    </location>
</feature>
<proteinExistence type="inferred from homology"/>
<reference evidence="3 4" key="1">
    <citation type="submission" date="2024-05" db="EMBL/GenBank/DDBJ databases">
        <authorList>
            <person name="Duchaud E."/>
        </authorList>
    </citation>
    <scope>NUCLEOTIDE SEQUENCE [LARGE SCALE GENOMIC DNA]</scope>
    <source>
        <strain evidence="3">Ena-SAMPLE-TAB-13-05-2024-13:56:06:370-140308</strain>
    </source>
</reference>
<gene>
    <name evidence="3" type="ORF">T190423A01A_90013</name>
</gene>
<evidence type="ECO:0000313" key="4">
    <source>
        <dbReference type="Proteomes" id="UP001497527"/>
    </source>
</evidence>
<dbReference type="PROSITE" id="PS50943">
    <property type="entry name" value="HTH_CROC1"/>
    <property type="match status" value="1"/>
</dbReference>
<comment type="caution">
    <text evidence="3">The sequence shown here is derived from an EMBL/GenBank/DDBJ whole genome shotgun (WGS) entry which is preliminary data.</text>
</comment>
<protein>
    <submittedName>
        <fullName evidence="3">HTH-type transcriptional regulator / antitoxin HigA</fullName>
    </submittedName>
</protein>
<dbReference type="Gene3D" id="1.10.260.40">
    <property type="entry name" value="lambda repressor-like DNA-binding domains"/>
    <property type="match status" value="1"/>
</dbReference>
<dbReference type="Proteomes" id="UP001497527">
    <property type="component" value="Unassembled WGS sequence"/>
</dbReference>
<evidence type="ECO:0000256" key="1">
    <source>
        <dbReference type="ARBA" id="ARBA00007227"/>
    </source>
</evidence>
<dbReference type="EMBL" id="CAXJIO010000018">
    <property type="protein sequence ID" value="CAL2104588.1"/>
    <property type="molecule type" value="Genomic_DNA"/>
</dbReference>
<evidence type="ECO:0000259" key="2">
    <source>
        <dbReference type="PROSITE" id="PS50943"/>
    </source>
</evidence>
<organism evidence="3 4">
    <name type="scientific">Tenacibaculum polynesiense</name>
    <dbReference type="NCBI Taxonomy" id="3137857"/>
    <lineage>
        <taxon>Bacteria</taxon>
        <taxon>Pseudomonadati</taxon>
        <taxon>Bacteroidota</taxon>
        <taxon>Flavobacteriia</taxon>
        <taxon>Flavobacteriales</taxon>
        <taxon>Flavobacteriaceae</taxon>
        <taxon>Tenacibaculum</taxon>
    </lineage>
</organism>
<dbReference type="RefSeq" id="WP_348714241.1">
    <property type="nucleotide sequence ID" value="NZ_CAXJIO010000018.1"/>
</dbReference>
<dbReference type="InterPro" id="IPR001387">
    <property type="entry name" value="Cro/C1-type_HTH"/>
</dbReference>